<keyword evidence="2" id="KW-1185">Reference proteome</keyword>
<dbReference type="GO" id="GO:0016301">
    <property type="term" value="F:kinase activity"/>
    <property type="evidence" value="ECO:0007669"/>
    <property type="project" value="UniProtKB-KW"/>
</dbReference>
<protein>
    <submittedName>
        <fullName evidence="1">Regulator of kinase autophosphorylation inhibitor</fullName>
    </submittedName>
</protein>
<proteinExistence type="predicted"/>
<dbReference type="PANTHER" id="PTHR43309">
    <property type="entry name" value="5-OXOPROLINASE SUBUNIT C"/>
    <property type="match status" value="1"/>
</dbReference>
<dbReference type="Pfam" id="PF02626">
    <property type="entry name" value="CT_A_B"/>
    <property type="match status" value="1"/>
</dbReference>
<dbReference type="PANTHER" id="PTHR43309:SF3">
    <property type="entry name" value="5-OXOPROLINASE SUBUNIT C"/>
    <property type="match status" value="1"/>
</dbReference>
<reference evidence="1 2" key="1">
    <citation type="journal article" date="2018" name="Microbes Environ.">
        <title>Comparative Genomic Insights into Endofungal Lifestyles of Two Bacterial Endosymbionts, Mycoavidus cysteinexigens and Burkholderia rhizoxinica.</title>
        <authorList>
            <person name="Sharmin D."/>
            <person name="Guo Y."/>
            <person name="Nishizawa T."/>
            <person name="Ohshima S."/>
            <person name="Sato Y."/>
            <person name="Takashima Y."/>
            <person name="Narisawa K."/>
            <person name="Ohta H."/>
        </authorList>
    </citation>
    <scope>NUCLEOTIDE SEQUENCE [LARGE SCALE GENOMIC DNA]</scope>
    <source>
        <strain evidence="1 2">B1-EB</strain>
    </source>
</reference>
<dbReference type="Proteomes" id="UP000282597">
    <property type="component" value="Chromosome"/>
</dbReference>
<keyword evidence="1" id="KW-0808">Transferase</keyword>
<evidence type="ECO:0000313" key="1">
    <source>
        <dbReference type="EMBL" id="BBE08242.1"/>
    </source>
</evidence>
<dbReference type="RefSeq" id="WP_045363794.1">
    <property type="nucleotide sequence ID" value="NZ_AP018150.1"/>
</dbReference>
<gene>
    <name evidence="1" type="ORF">MCB1EB_0081</name>
</gene>
<name>A0A2Z6ES69_9BURK</name>
<evidence type="ECO:0000313" key="2">
    <source>
        <dbReference type="Proteomes" id="UP000282597"/>
    </source>
</evidence>
<keyword evidence="1" id="KW-0418">Kinase</keyword>
<dbReference type="InterPro" id="IPR029000">
    <property type="entry name" value="Cyclophilin-like_dom_sf"/>
</dbReference>
<accession>A0A2Z6ES69</accession>
<sequence>MIEVLRAGLLTSVQDLGRKGYRMSGVCTSGALDTLALHIANRMVGNAPEAAGLELTAGPVSLHFTQTTRVALSGADFSATLDSLPVHAWWSFPVEAGQTLRLHTPKIGMRAYLAVHGGIDVTPMLGSRSTDLKAGFGGLNGRALKDGDQLPLGTTPPSRHSSDALHMPAFGIKAPGWHRFERLNPRAENKTSLHGAPGTSVRVLRGPEYDHFTAAAHEAFWSEPWLITTNSNRMGYRLAGPELKRAKNLELLSHAVLPGTLQVPGNGQPIALMHDAQTTGGYAKIGVVIQADLWRLAQARLASNLYFTECTITDARIAYADLQRYLAQIEFAIDQQYQGYAQQAKALA</sequence>
<dbReference type="InterPro" id="IPR052708">
    <property type="entry name" value="PxpC"/>
</dbReference>
<dbReference type="SMART" id="SM00797">
    <property type="entry name" value="AHS2"/>
    <property type="match status" value="1"/>
</dbReference>
<dbReference type="SUPFAM" id="SSF50891">
    <property type="entry name" value="Cyclophilin-like"/>
    <property type="match status" value="1"/>
</dbReference>
<dbReference type="EMBL" id="AP018150">
    <property type="protein sequence ID" value="BBE08242.1"/>
    <property type="molecule type" value="Genomic_DNA"/>
</dbReference>
<dbReference type="NCBIfam" id="TIGR00724">
    <property type="entry name" value="urea_amlyse_rel"/>
    <property type="match status" value="1"/>
</dbReference>
<organism evidence="1 2">
    <name type="scientific">Mycoavidus cysteinexigens</name>
    <dbReference type="NCBI Taxonomy" id="1553431"/>
    <lineage>
        <taxon>Bacteria</taxon>
        <taxon>Pseudomonadati</taxon>
        <taxon>Pseudomonadota</taxon>
        <taxon>Betaproteobacteria</taxon>
        <taxon>Burkholderiales</taxon>
        <taxon>Burkholderiaceae</taxon>
        <taxon>Mycoavidus</taxon>
    </lineage>
</organism>
<dbReference type="KEGG" id="mcys:MCB1EB_0081"/>
<dbReference type="InterPro" id="IPR003778">
    <property type="entry name" value="CT_A_B"/>
</dbReference>
<dbReference type="Gene3D" id="2.40.100.10">
    <property type="entry name" value="Cyclophilin-like"/>
    <property type="match status" value="1"/>
</dbReference>
<dbReference type="AlphaFoldDB" id="A0A2Z6ES69"/>